<gene>
    <name evidence="1" type="ORF">LCGC14_0908980</name>
</gene>
<sequence length="220" mass="23507">MTASAIFLTEKDRDLLQGLLDKERKGRVNTPSRPQQERSYAEAQDYLAPETYIALPPGGGIPAFSVVDLTGTGTIVAGEIGTPGFAECDVYKIVGGELVAAGFTKDVYNLSPREIPREVTIERSPTVTLVTSVCFDETDCELTICDREICFPVGTVIEPEDCGDAATGTGPCDVETGTGTEPLDDLVLNFIIIHREKFGVWIVSVSPVLSCESPITGTGT</sequence>
<proteinExistence type="predicted"/>
<accession>A0A0F9PEW8</accession>
<dbReference type="EMBL" id="LAZR01003011">
    <property type="protein sequence ID" value="KKN23027.1"/>
    <property type="molecule type" value="Genomic_DNA"/>
</dbReference>
<dbReference type="AlphaFoldDB" id="A0A0F9PEW8"/>
<organism evidence="1">
    <name type="scientific">marine sediment metagenome</name>
    <dbReference type="NCBI Taxonomy" id="412755"/>
    <lineage>
        <taxon>unclassified sequences</taxon>
        <taxon>metagenomes</taxon>
        <taxon>ecological metagenomes</taxon>
    </lineage>
</organism>
<evidence type="ECO:0000313" key="1">
    <source>
        <dbReference type="EMBL" id="KKN23027.1"/>
    </source>
</evidence>
<protein>
    <submittedName>
        <fullName evidence="1">Uncharacterized protein</fullName>
    </submittedName>
</protein>
<name>A0A0F9PEW8_9ZZZZ</name>
<reference evidence="1" key="1">
    <citation type="journal article" date="2015" name="Nature">
        <title>Complex archaea that bridge the gap between prokaryotes and eukaryotes.</title>
        <authorList>
            <person name="Spang A."/>
            <person name="Saw J.H."/>
            <person name="Jorgensen S.L."/>
            <person name="Zaremba-Niedzwiedzka K."/>
            <person name="Martijn J."/>
            <person name="Lind A.E."/>
            <person name="van Eijk R."/>
            <person name="Schleper C."/>
            <person name="Guy L."/>
            <person name="Ettema T.J."/>
        </authorList>
    </citation>
    <scope>NUCLEOTIDE SEQUENCE</scope>
</reference>
<comment type="caution">
    <text evidence="1">The sequence shown here is derived from an EMBL/GenBank/DDBJ whole genome shotgun (WGS) entry which is preliminary data.</text>
</comment>